<dbReference type="Pfam" id="PF05857">
    <property type="entry name" value="TraX"/>
    <property type="match status" value="1"/>
</dbReference>
<evidence type="ECO:0000313" key="2">
    <source>
        <dbReference type="EMBL" id="PIR76188.1"/>
    </source>
</evidence>
<dbReference type="InterPro" id="IPR008875">
    <property type="entry name" value="TraX"/>
</dbReference>
<name>A0A2H0TVK1_9BACT</name>
<feature type="transmembrane region" description="Helical" evidence="1">
    <location>
        <begin position="58"/>
        <end position="78"/>
    </location>
</feature>
<feature type="transmembrane region" description="Helical" evidence="1">
    <location>
        <begin position="32"/>
        <end position="52"/>
    </location>
</feature>
<keyword evidence="1" id="KW-1133">Transmembrane helix</keyword>
<feature type="transmembrane region" description="Helical" evidence="1">
    <location>
        <begin position="153"/>
        <end position="171"/>
    </location>
</feature>
<feature type="transmembrane region" description="Helical" evidence="1">
    <location>
        <begin position="177"/>
        <end position="202"/>
    </location>
</feature>
<feature type="transmembrane region" description="Helical" evidence="1">
    <location>
        <begin position="115"/>
        <end position="141"/>
    </location>
</feature>
<evidence type="ECO:0008006" key="4">
    <source>
        <dbReference type="Google" id="ProtNLM"/>
    </source>
</evidence>
<proteinExistence type="predicted"/>
<gene>
    <name evidence="2" type="ORF">COU32_03465</name>
</gene>
<protein>
    <recommendedName>
        <fullName evidence="4">Conjugal transfer protein TraX</fullName>
    </recommendedName>
</protein>
<sequence length="236" mass="26930">MTLFVLKLIAAGTMVIDHVGILFFPGHTIMRVIGRLAFPIFAWGIANGYHHTTNAKKYLWRLIVLAGISQVPYGYMFGTIAGFPFRMNIFVTLALGLGAIMLYERFRHDVFLQSLSILILVVLSFLIPTGYGVYGLVMILLFHTTYGRAKDMMIWQTVWIVCMLVFAPHILSPFPHIVSIYLAIPSAIQVWSLGALPIIALYNEKIGNTTFKWWFYWFYPIHLAVLFILYIFGRVA</sequence>
<feature type="transmembrane region" description="Helical" evidence="1">
    <location>
        <begin position="214"/>
        <end position="233"/>
    </location>
</feature>
<keyword evidence="1" id="KW-0812">Transmembrane</keyword>
<organism evidence="2 3">
    <name type="scientific">Candidatus Magasanikbacteria bacterium CG10_big_fil_rev_8_21_14_0_10_42_10</name>
    <dbReference type="NCBI Taxonomy" id="1974649"/>
    <lineage>
        <taxon>Bacteria</taxon>
        <taxon>Candidatus Magasanikiibacteriota</taxon>
    </lineage>
</organism>
<accession>A0A2H0TVK1</accession>
<dbReference type="EMBL" id="PFBY01000038">
    <property type="protein sequence ID" value="PIR76188.1"/>
    <property type="molecule type" value="Genomic_DNA"/>
</dbReference>
<keyword evidence="1" id="KW-0472">Membrane</keyword>
<evidence type="ECO:0000256" key="1">
    <source>
        <dbReference type="SAM" id="Phobius"/>
    </source>
</evidence>
<comment type="caution">
    <text evidence="2">The sequence shown here is derived from an EMBL/GenBank/DDBJ whole genome shotgun (WGS) entry which is preliminary data.</text>
</comment>
<dbReference type="AlphaFoldDB" id="A0A2H0TVK1"/>
<feature type="transmembrane region" description="Helical" evidence="1">
    <location>
        <begin position="6"/>
        <end position="25"/>
    </location>
</feature>
<reference evidence="3" key="1">
    <citation type="submission" date="2017-09" db="EMBL/GenBank/DDBJ databases">
        <title>Depth-based differentiation of microbial function through sediment-hosted aquifers and enrichment of novel symbionts in the deep terrestrial subsurface.</title>
        <authorList>
            <person name="Probst A.J."/>
            <person name="Ladd B."/>
            <person name="Jarett J.K."/>
            <person name="Geller-Mcgrath D.E."/>
            <person name="Sieber C.M.K."/>
            <person name="Emerson J.B."/>
            <person name="Anantharaman K."/>
            <person name="Thomas B.C."/>
            <person name="Malmstrom R."/>
            <person name="Stieglmeier M."/>
            <person name="Klingl A."/>
            <person name="Woyke T."/>
            <person name="Ryan C.M."/>
            <person name="Banfield J.F."/>
        </authorList>
    </citation>
    <scope>NUCLEOTIDE SEQUENCE [LARGE SCALE GENOMIC DNA]</scope>
</reference>
<feature type="transmembrane region" description="Helical" evidence="1">
    <location>
        <begin position="85"/>
        <end position="103"/>
    </location>
</feature>
<dbReference type="Proteomes" id="UP000231530">
    <property type="component" value="Unassembled WGS sequence"/>
</dbReference>
<evidence type="ECO:0000313" key="3">
    <source>
        <dbReference type="Proteomes" id="UP000231530"/>
    </source>
</evidence>